<dbReference type="RefSeq" id="WP_119062395.1">
    <property type="nucleotide sequence ID" value="NZ_QXDF01000004.1"/>
</dbReference>
<dbReference type="AlphaFoldDB" id="A0A397PDW4"/>
<sequence>MRDKSALKGAATAAIAVLMLAGCSSVSEIPYPELAEITPAEDPSLSPEERAAMIEDLKQDQQTHKAAATAAIEKR</sequence>
<gene>
    <name evidence="1" type="ORF">BXY53_2594</name>
</gene>
<evidence type="ECO:0000313" key="1">
    <source>
        <dbReference type="EMBL" id="RIA47212.1"/>
    </source>
</evidence>
<comment type="caution">
    <text evidence="1">The sequence shown here is derived from an EMBL/GenBank/DDBJ whole genome shotgun (WGS) entry which is preliminary data.</text>
</comment>
<dbReference type="PROSITE" id="PS51257">
    <property type="entry name" value="PROKAR_LIPOPROTEIN"/>
    <property type="match status" value="1"/>
</dbReference>
<name>A0A397PDW4_9HYPH</name>
<organism evidence="1 2">
    <name type="scientific">Dichotomicrobium thermohalophilum</name>
    <dbReference type="NCBI Taxonomy" id="933063"/>
    <lineage>
        <taxon>Bacteria</taxon>
        <taxon>Pseudomonadati</taxon>
        <taxon>Pseudomonadota</taxon>
        <taxon>Alphaproteobacteria</taxon>
        <taxon>Hyphomicrobiales</taxon>
        <taxon>Hyphomicrobiaceae</taxon>
        <taxon>Dichotomicrobium</taxon>
    </lineage>
</organism>
<evidence type="ECO:0000313" key="2">
    <source>
        <dbReference type="Proteomes" id="UP000266273"/>
    </source>
</evidence>
<proteinExistence type="predicted"/>
<protein>
    <submittedName>
        <fullName evidence="1">Uncharacterized protein</fullName>
    </submittedName>
</protein>
<accession>A0A397PDW4</accession>
<reference evidence="1 2" key="1">
    <citation type="submission" date="2018-08" db="EMBL/GenBank/DDBJ databases">
        <title>Genomic Encyclopedia of Archaeal and Bacterial Type Strains, Phase II (KMG-II): from individual species to whole genera.</title>
        <authorList>
            <person name="Goeker M."/>
        </authorList>
    </citation>
    <scope>NUCLEOTIDE SEQUENCE [LARGE SCALE GENOMIC DNA]</scope>
    <source>
        <strain evidence="1 2">DSM 5002</strain>
    </source>
</reference>
<keyword evidence="2" id="KW-1185">Reference proteome</keyword>
<dbReference type="Proteomes" id="UP000266273">
    <property type="component" value="Unassembled WGS sequence"/>
</dbReference>
<dbReference type="EMBL" id="QXDF01000004">
    <property type="protein sequence ID" value="RIA47212.1"/>
    <property type="molecule type" value="Genomic_DNA"/>
</dbReference>